<dbReference type="RefSeq" id="WP_072994763.1">
    <property type="nucleotide sequence ID" value="NZ_FQYU01000007.1"/>
</dbReference>
<dbReference type="OrthoDB" id="766141at2"/>
<dbReference type="EMBL" id="FQYU01000007">
    <property type="protein sequence ID" value="SHJ65561.1"/>
    <property type="molecule type" value="Genomic_DNA"/>
</dbReference>
<dbReference type="AlphaFoldDB" id="A0A1M6L2W1"/>
<keyword evidence="1" id="KW-0472">Membrane</keyword>
<dbReference type="Proteomes" id="UP000184543">
    <property type="component" value="Unassembled WGS sequence"/>
</dbReference>
<evidence type="ECO:0000313" key="3">
    <source>
        <dbReference type="Proteomes" id="UP000184543"/>
    </source>
</evidence>
<evidence type="ECO:0000313" key="2">
    <source>
        <dbReference type="EMBL" id="SHJ65561.1"/>
    </source>
</evidence>
<accession>A0A1M6L2W1</accession>
<feature type="transmembrane region" description="Helical" evidence="1">
    <location>
        <begin position="102"/>
        <end position="125"/>
    </location>
</feature>
<keyword evidence="1" id="KW-0812">Transmembrane</keyword>
<keyword evidence="1" id="KW-1133">Transmembrane helix</keyword>
<reference evidence="3" key="1">
    <citation type="submission" date="2016-11" db="EMBL/GenBank/DDBJ databases">
        <authorList>
            <person name="Varghese N."/>
            <person name="Submissions S."/>
        </authorList>
    </citation>
    <scope>NUCLEOTIDE SEQUENCE [LARGE SCALE GENOMIC DNA]</scope>
    <source>
        <strain evidence="3">DSM 19858</strain>
    </source>
</reference>
<gene>
    <name evidence="2" type="ORF">SAMN04488513_1072</name>
</gene>
<sequence length="355" mass="41766">MTRLRIGYRSIFNKKYEIELFDFLIGNTDQFNIPYNGLDLWNSKESETKVLQVEERIEYFHFMYIPVFPVTHVWTLRKEDGKLYSLESVKYKIESRVKKSRYPIYTFMLPLLVLLSISIYILSVYGKKHLRAYRQDKKKQITKELLLSKLDSAEPPFYIVLAKDGLSKNTLQRVDSMVDQTYFISKLPLKIDTFEYGTLDYTYYSALEKYRLIQTQVSKDSLYSLVYGNSYLHLDNEIKKVLSAKELETPKLEISFNDQGLEIKNLGKPITFINFTDNSPEKGLWKFEPNLYLDTNKSILGMYSQKNVKAKNNEEIRLTLTFDDGEEFIEYEVSGTYTDIGGRKSFVENQINRVE</sequence>
<evidence type="ECO:0000256" key="1">
    <source>
        <dbReference type="SAM" id="Phobius"/>
    </source>
</evidence>
<proteinExistence type="predicted"/>
<name>A0A1M6L2W1_9FLAO</name>
<keyword evidence="3" id="KW-1185">Reference proteome</keyword>
<organism evidence="2 3">
    <name type="scientific">Pseudozobellia thermophila</name>
    <dbReference type="NCBI Taxonomy" id="192903"/>
    <lineage>
        <taxon>Bacteria</taxon>
        <taxon>Pseudomonadati</taxon>
        <taxon>Bacteroidota</taxon>
        <taxon>Flavobacteriia</taxon>
        <taxon>Flavobacteriales</taxon>
        <taxon>Flavobacteriaceae</taxon>
        <taxon>Pseudozobellia</taxon>
    </lineage>
</organism>
<protein>
    <submittedName>
        <fullName evidence="2">Uncharacterized protein</fullName>
    </submittedName>
</protein>